<dbReference type="Pfam" id="PF03853">
    <property type="entry name" value="YjeF_N"/>
    <property type="match status" value="1"/>
</dbReference>
<feature type="domain" description="YjeF C-terminal" evidence="20">
    <location>
        <begin position="226"/>
        <end position="495"/>
    </location>
</feature>
<dbReference type="EMBL" id="JADLQX010000011">
    <property type="protein sequence ID" value="MBF6299029.1"/>
    <property type="molecule type" value="Genomic_DNA"/>
</dbReference>
<sequence length="498" mass="50343">MKQSSTAFRAADVLDTVATELARKGPEDRLLRRAAAQLASACIQFLAERTGGVYGRRVALLVGTGKNGADALLACPRLRRRGVVVEALLVADTAYEPGVIALLNSGGRIITPMNPGDAAKALARADLVVDGIIGESSFGALRGRAAELVAAIPADMPVIAVDLPSGVDPDTGEISGPHVRADVTVTFSAAKPCVLLPPGCHAAGLVRLVDVGLPPLPAAPVVRRLGDSEIAALWPIPETAAHKYIRGVLGVVAGSDAYPGAAVLAVAGAVQSGAAGIIRFVGPGGVTAHVLSAIPEAVPGIGQVQAWLLGSGVENDEDQDNAIGVALDSGLPCVVDAGALEACVRRRNAGNRPTPSDRLLLTPHAGEMARIIGWLGTGVTRAEIEARPMHYGHEIAKALDATILVKGATTLIVRPDGFVASQAEAPAWLATAGAGDVLAGIAGALMAAGLNAFDAGEIAASVHGRAAAHAHQRRGGGPLTASSVAEAVPQVVGQLLAC</sequence>
<evidence type="ECO:0000256" key="13">
    <source>
        <dbReference type="ARBA" id="ARBA00023268"/>
    </source>
</evidence>
<dbReference type="Proteomes" id="UP000702209">
    <property type="component" value="Unassembled WGS sequence"/>
</dbReference>
<dbReference type="SUPFAM" id="SSF64153">
    <property type="entry name" value="YjeF N-terminal domain-like"/>
    <property type="match status" value="1"/>
</dbReference>
<gene>
    <name evidence="18" type="primary">nnrE</name>
    <name evidence="17" type="synonym">nnrD</name>
    <name evidence="22" type="ORF">IU459_15970</name>
</gene>
<dbReference type="InterPro" id="IPR029056">
    <property type="entry name" value="Ribokinase-like"/>
</dbReference>
<feature type="binding site" evidence="17">
    <location>
        <position position="261"/>
    </location>
    <ligand>
        <name>(6S)-NADPHX</name>
        <dbReference type="ChEBI" id="CHEBI:64076"/>
    </ligand>
</feature>
<keyword evidence="8 17" id="KW-0521">NADP</keyword>
<feature type="binding site" evidence="17">
    <location>
        <position position="312"/>
    </location>
    <ligand>
        <name>(6S)-NADPHX</name>
        <dbReference type="ChEBI" id="CHEBI:64076"/>
    </ligand>
</feature>
<evidence type="ECO:0000256" key="16">
    <source>
        <dbReference type="ARBA" id="ARBA00049209"/>
    </source>
</evidence>
<reference evidence="22 23" key="1">
    <citation type="submission" date="2020-10" db="EMBL/GenBank/DDBJ databases">
        <title>Identification of Nocardia species via Next-generation sequencing and recognition of intraspecies genetic diversity.</title>
        <authorList>
            <person name="Li P."/>
            <person name="Li P."/>
            <person name="Lu B."/>
        </authorList>
    </citation>
    <scope>NUCLEOTIDE SEQUENCE [LARGE SCALE GENOMIC DNA]</scope>
    <source>
        <strain evidence="22 23">BJ06-0157</strain>
    </source>
</reference>
<comment type="function">
    <text evidence="18">Catalyzes the epimerization of the S- and R-forms of NAD(P)HX, a damaged form of NAD(P)H that is a result of enzymatic or heat-dependent hydration. This is a prerequisite for the S-specific NAD(P)H-hydrate dehydratase to allow the repair of both epimers of NAD(P)HX.</text>
</comment>
<evidence type="ECO:0000256" key="2">
    <source>
        <dbReference type="ARBA" id="ARBA00000909"/>
    </source>
</evidence>
<feature type="domain" description="YjeF N-terminal" evidence="21">
    <location>
        <begin position="11"/>
        <end position="219"/>
    </location>
</feature>
<evidence type="ECO:0000256" key="10">
    <source>
        <dbReference type="ARBA" id="ARBA00023027"/>
    </source>
</evidence>
<evidence type="ECO:0000256" key="1">
    <source>
        <dbReference type="ARBA" id="ARBA00000013"/>
    </source>
</evidence>
<dbReference type="PIRSF" id="PIRSF017184">
    <property type="entry name" value="Nnr"/>
    <property type="match status" value="1"/>
</dbReference>
<keyword evidence="6 17" id="KW-0547">Nucleotide-binding</keyword>
<comment type="cofactor">
    <cofactor evidence="17">
        <name>Mg(2+)</name>
        <dbReference type="ChEBI" id="CHEBI:18420"/>
    </cofactor>
</comment>
<evidence type="ECO:0000256" key="8">
    <source>
        <dbReference type="ARBA" id="ARBA00022857"/>
    </source>
</evidence>
<dbReference type="EC" id="5.1.99.6" evidence="19"/>
<keyword evidence="12 17" id="KW-0456">Lyase</keyword>
<dbReference type="EC" id="4.2.1.136" evidence="19"/>
<evidence type="ECO:0000256" key="3">
    <source>
        <dbReference type="ARBA" id="ARBA00006001"/>
    </source>
</evidence>
<evidence type="ECO:0000256" key="15">
    <source>
        <dbReference type="ARBA" id="ARBA00048238"/>
    </source>
</evidence>
<evidence type="ECO:0000256" key="7">
    <source>
        <dbReference type="ARBA" id="ARBA00022840"/>
    </source>
</evidence>
<keyword evidence="5 18" id="KW-0479">Metal-binding</keyword>
<feature type="binding site" evidence="18">
    <location>
        <position position="130"/>
    </location>
    <ligand>
        <name>K(+)</name>
        <dbReference type="ChEBI" id="CHEBI:29103"/>
    </ligand>
</feature>
<comment type="function">
    <text evidence="14 19">Bifunctional enzyme that catalyzes the epimerization of the S- and R-forms of NAD(P)HX and the dehydration of the S-form of NAD(P)HX at the expense of ADP, which is converted to AMP. This allows the repair of both epimers of NAD(P)HX, a damaged form of NAD(P)H that is a result of enzymatic or heat-dependent hydration.</text>
</comment>
<comment type="catalytic activity">
    <reaction evidence="2 18 19">
        <text>(6R)-NADPHX = (6S)-NADPHX</text>
        <dbReference type="Rhea" id="RHEA:32227"/>
        <dbReference type="ChEBI" id="CHEBI:64076"/>
        <dbReference type="ChEBI" id="CHEBI:64077"/>
        <dbReference type="EC" id="5.1.99.6"/>
    </reaction>
</comment>
<dbReference type="Gene3D" id="3.40.1190.20">
    <property type="match status" value="1"/>
</dbReference>
<dbReference type="PANTHER" id="PTHR12592">
    <property type="entry name" value="ATP-DEPENDENT (S)-NAD(P)H-HYDRATE DEHYDRATASE FAMILY MEMBER"/>
    <property type="match status" value="1"/>
</dbReference>
<evidence type="ECO:0000256" key="6">
    <source>
        <dbReference type="ARBA" id="ARBA00022741"/>
    </source>
</evidence>
<evidence type="ECO:0000256" key="17">
    <source>
        <dbReference type="HAMAP-Rule" id="MF_01965"/>
    </source>
</evidence>
<comment type="catalytic activity">
    <reaction evidence="16 17 19">
        <text>(6S)-NADPHX + ADP = AMP + phosphate + NADPH + H(+)</text>
        <dbReference type="Rhea" id="RHEA:32235"/>
        <dbReference type="ChEBI" id="CHEBI:15378"/>
        <dbReference type="ChEBI" id="CHEBI:43474"/>
        <dbReference type="ChEBI" id="CHEBI:57783"/>
        <dbReference type="ChEBI" id="CHEBI:64076"/>
        <dbReference type="ChEBI" id="CHEBI:456215"/>
        <dbReference type="ChEBI" id="CHEBI:456216"/>
        <dbReference type="EC" id="4.2.1.136"/>
    </reaction>
</comment>
<dbReference type="InterPro" id="IPR000631">
    <property type="entry name" value="CARKD"/>
</dbReference>
<evidence type="ECO:0000313" key="23">
    <source>
        <dbReference type="Proteomes" id="UP000702209"/>
    </source>
</evidence>
<keyword evidence="10 17" id="KW-0520">NAD</keyword>
<feature type="binding site" evidence="18">
    <location>
        <position position="162"/>
    </location>
    <ligand>
        <name>(6S)-NADPHX</name>
        <dbReference type="ChEBI" id="CHEBI:64076"/>
    </ligand>
</feature>
<dbReference type="Pfam" id="PF01256">
    <property type="entry name" value="Carb_kinase"/>
    <property type="match status" value="1"/>
</dbReference>
<evidence type="ECO:0000256" key="9">
    <source>
        <dbReference type="ARBA" id="ARBA00022958"/>
    </source>
</evidence>
<comment type="cofactor">
    <cofactor evidence="18 19">
        <name>K(+)</name>
        <dbReference type="ChEBI" id="CHEBI:29103"/>
    </cofactor>
    <text evidence="18 19">Binds 1 potassium ion per subunit.</text>
</comment>
<evidence type="ECO:0000313" key="22">
    <source>
        <dbReference type="EMBL" id="MBF6299029.1"/>
    </source>
</evidence>
<dbReference type="PANTHER" id="PTHR12592:SF0">
    <property type="entry name" value="ATP-DEPENDENT (S)-NAD(P)H-HYDRATE DEHYDRATASE"/>
    <property type="match status" value="1"/>
</dbReference>
<feature type="binding site" evidence="18">
    <location>
        <begin position="66"/>
        <end position="70"/>
    </location>
    <ligand>
        <name>(6S)-NADPHX</name>
        <dbReference type="ChEBI" id="CHEBI:64076"/>
    </ligand>
</feature>
<evidence type="ECO:0000256" key="19">
    <source>
        <dbReference type="PIRNR" id="PIRNR017184"/>
    </source>
</evidence>
<evidence type="ECO:0000256" key="12">
    <source>
        <dbReference type="ARBA" id="ARBA00023239"/>
    </source>
</evidence>
<evidence type="ECO:0000256" key="4">
    <source>
        <dbReference type="ARBA" id="ARBA00009524"/>
    </source>
</evidence>
<evidence type="ECO:0000259" key="20">
    <source>
        <dbReference type="PROSITE" id="PS51383"/>
    </source>
</evidence>
<keyword evidence="7 17" id="KW-0067">ATP-binding</keyword>
<comment type="similarity">
    <text evidence="3 19">In the N-terminal section; belongs to the NnrE/AIBP family.</text>
</comment>
<comment type="similarity">
    <text evidence="17">Belongs to the NnrD/CARKD family.</text>
</comment>
<dbReference type="HAMAP" id="MF_01965">
    <property type="entry name" value="NADHX_dehydratase"/>
    <property type="match status" value="1"/>
</dbReference>
<comment type="function">
    <text evidence="17">Catalyzes the dehydration of the S-form of NAD(P)HX at the expense of ADP, which is converted to AMP. Together with NAD(P)HX epimerase, which catalyzes the epimerization of the S- and R-forms, the enzyme allows the repair of both epimers of NAD(P)HX, a damaged form of NAD(P)H that is a result of enzymatic or heat-dependent hydration.</text>
</comment>
<evidence type="ECO:0000256" key="5">
    <source>
        <dbReference type="ARBA" id="ARBA00022723"/>
    </source>
</evidence>
<feature type="binding site" evidence="18">
    <location>
        <begin position="134"/>
        <end position="140"/>
    </location>
    <ligand>
        <name>(6S)-NADPHX</name>
        <dbReference type="ChEBI" id="CHEBI:64076"/>
    </ligand>
</feature>
<comment type="caution">
    <text evidence="22">The sequence shown here is derived from an EMBL/GenBank/DDBJ whole genome shotgun (WGS) entry which is preliminary data.</text>
</comment>
<evidence type="ECO:0000256" key="18">
    <source>
        <dbReference type="HAMAP-Rule" id="MF_01966"/>
    </source>
</evidence>
<evidence type="ECO:0000256" key="14">
    <source>
        <dbReference type="ARBA" id="ARBA00025153"/>
    </source>
</evidence>
<feature type="binding site" evidence="17">
    <location>
        <begin position="406"/>
        <end position="410"/>
    </location>
    <ligand>
        <name>AMP</name>
        <dbReference type="ChEBI" id="CHEBI:456215"/>
    </ligand>
</feature>
<feature type="binding site" evidence="17">
    <location>
        <position position="435"/>
    </location>
    <ligand>
        <name>AMP</name>
        <dbReference type="ChEBI" id="CHEBI:456215"/>
    </ligand>
</feature>
<dbReference type="InterPro" id="IPR036652">
    <property type="entry name" value="YjeF_N_dom_sf"/>
</dbReference>
<comment type="caution">
    <text evidence="18">Lacks conserved residue(s) required for the propagation of feature annotation.</text>
</comment>
<feature type="binding site" evidence="18">
    <location>
        <position position="67"/>
    </location>
    <ligand>
        <name>K(+)</name>
        <dbReference type="ChEBI" id="CHEBI:29103"/>
    </ligand>
</feature>
<comment type="catalytic activity">
    <reaction evidence="1 18 19">
        <text>(6R)-NADHX = (6S)-NADHX</text>
        <dbReference type="Rhea" id="RHEA:32215"/>
        <dbReference type="ChEBI" id="CHEBI:64074"/>
        <dbReference type="ChEBI" id="CHEBI:64075"/>
        <dbReference type="EC" id="5.1.99.6"/>
    </reaction>
</comment>
<dbReference type="InterPro" id="IPR030677">
    <property type="entry name" value="Nnr"/>
</dbReference>
<feature type="binding site" evidence="18">
    <location>
        <position position="165"/>
    </location>
    <ligand>
        <name>K(+)</name>
        <dbReference type="ChEBI" id="CHEBI:29103"/>
    </ligand>
</feature>
<dbReference type="PROSITE" id="PS51385">
    <property type="entry name" value="YJEF_N"/>
    <property type="match status" value="1"/>
</dbReference>
<dbReference type="CDD" id="cd01171">
    <property type="entry name" value="YXKO-related"/>
    <property type="match status" value="1"/>
</dbReference>
<feature type="binding site" evidence="17">
    <location>
        <position position="364"/>
    </location>
    <ligand>
        <name>(6S)-NADPHX</name>
        <dbReference type="ChEBI" id="CHEBI:64076"/>
    </ligand>
</feature>
<dbReference type="InterPro" id="IPR004443">
    <property type="entry name" value="YjeF_N_dom"/>
</dbReference>
<comment type="similarity">
    <text evidence="4 19">In the C-terminal section; belongs to the NnrD/CARKD family.</text>
</comment>
<dbReference type="HAMAP" id="MF_01966">
    <property type="entry name" value="NADHX_epimerase"/>
    <property type="match status" value="1"/>
</dbReference>
<comment type="subunit">
    <text evidence="17">Homotetramer.</text>
</comment>
<comment type="catalytic activity">
    <reaction evidence="15 17 19">
        <text>(6S)-NADHX + ADP = AMP + phosphate + NADH + H(+)</text>
        <dbReference type="Rhea" id="RHEA:32223"/>
        <dbReference type="ChEBI" id="CHEBI:15378"/>
        <dbReference type="ChEBI" id="CHEBI:43474"/>
        <dbReference type="ChEBI" id="CHEBI:57945"/>
        <dbReference type="ChEBI" id="CHEBI:64074"/>
        <dbReference type="ChEBI" id="CHEBI:456215"/>
        <dbReference type="ChEBI" id="CHEBI:456216"/>
        <dbReference type="EC" id="4.2.1.136"/>
    </reaction>
</comment>
<dbReference type="SUPFAM" id="SSF53613">
    <property type="entry name" value="Ribokinase-like"/>
    <property type="match status" value="1"/>
</dbReference>
<dbReference type="Gene3D" id="3.40.50.10260">
    <property type="entry name" value="YjeF N-terminal domain"/>
    <property type="match status" value="1"/>
</dbReference>
<keyword evidence="9 18" id="KW-0630">Potassium</keyword>
<keyword evidence="13" id="KW-0511">Multifunctional enzyme</keyword>
<dbReference type="PROSITE" id="PS51383">
    <property type="entry name" value="YJEF_C_3"/>
    <property type="match status" value="1"/>
</dbReference>
<name>A0ABS0CQY3_9NOCA</name>
<proteinExistence type="inferred from homology"/>
<keyword evidence="11 18" id="KW-0413">Isomerase</keyword>
<evidence type="ECO:0000256" key="11">
    <source>
        <dbReference type="ARBA" id="ARBA00023235"/>
    </source>
</evidence>
<keyword evidence="23" id="KW-1185">Reference proteome</keyword>
<feature type="binding site" evidence="17">
    <location>
        <position position="436"/>
    </location>
    <ligand>
        <name>(6S)-NADPHX</name>
        <dbReference type="ChEBI" id="CHEBI:64076"/>
    </ligand>
</feature>
<protein>
    <recommendedName>
        <fullName evidence="19">Bifunctional NAD(P)H-hydrate repair enzyme</fullName>
    </recommendedName>
    <alternativeName>
        <fullName evidence="19">Nicotinamide nucleotide repair protein</fullName>
    </alternativeName>
    <domain>
        <recommendedName>
            <fullName evidence="19">ADP-dependent (S)-NAD(P)H-hydrate dehydratase</fullName>
            <ecNumber evidence="19">4.2.1.136</ecNumber>
        </recommendedName>
        <alternativeName>
            <fullName evidence="19">ADP-dependent NAD(P)HX dehydratase</fullName>
        </alternativeName>
    </domain>
    <domain>
        <recommendedName>
            <fullName evidence="19">NAD(P)H-hydrate epimerase</fullName>
            <ecNumber evidence="19">5.1.99.6</ecNumber>
        </recommendedName>
    </domain>
</protein>
<accession>A0ABS0CQY3</accession>
<organism evidence="22 23">
    <name type="scientific">Nocardia amamiensis</name>
    <dbReference type="NCBI Taxonomy" id="404578"/>
    <lineage>
        <taxon>Bacteria</taxon>
        <taxon>Bacillati</taxon>
        <taxon>Actinomycetota</taxon>
        <taxon>Actinomycetes</taxon>
        <taxon>Mycobacteriales</taxon>
        <taxon>Nocardiaceae</taxon>
        <taxon>Nocardia</taxon>
    </lineage>
</organism>
<evidence type="ECO:0000259" key="21">
    <source>
        <dbReference type="PROSITE" id="PS51385"/>
    </source>
</evidence>
<comment type="similarity">
    <text evidence="18">Belongs to the NnrE/AIBP family.</text>
</comment>